<gene>
    <name evidence="1" type="ORF">C7N83_07570</name>
</gene>
<dbReference type="Proteomes" id="UP000241868">
    <property type="component" value="Unassembled WGS sequence"/>
</dbReference>
<reference evidence="1 2" key="1">
    <citation type="submission" date="2018-03" db="EMBL/GenBank/DDBJ databases">
        <title>Neisseria weixii sp. nov., isolated from the intestinal contents of Tibetan Plateau pika (Ochotona curzoniae) in Yushu, Qinghai Province, China.</title>
        <authorList>
            <person name="Gui Z."/>
        </authorList>
    </citation>
    <scope>NUCLEOTIDE SEQUENCE [LARGE SCALE GENOMIC DNA]</scope>
    <source>
        <strain evidence="1 2">ATCC 51483</strain>
    </source>
</reference>
<organism evidence="1 2">
    <name type="scientific">Neisseria iguanae</name>
    <dbReference type="NCBI Taxonomy" id="90242"/>
    <lineage>
        <taxon>Bacteria</taxon>
        <taxon>Pseudomonadati</taxon>
        <taxon>Pseudomonadota</taxon>
        <taxon>Betaproteobacteria</taxon>
        <taxon>Neisseriales</taxon>
        <taxon>Neisseriaceae</taxon>
        <taxon>Neisseria</taxon>
    </lineage>
</organism>
<dbReference type="PROSITE" id="PS51257">
    <property type="entry name" value="PROKAR_LIPOPROTEIN"/>
    <property type="match status" value="1"/>
</dbReference>
<evidence type="ECO:0000313" key="2">
    <source>
        <dbReference type="Proteomes" id="UP000241868"/>
    </source>
</evidence>
<dbReference type="EMBL" id="PXYY01000041">
    <property type="protein sequence ID" value="PSJ80226.1"/>
    <property type="molecule type" value="Genomic_DNA"/>
</dbReference>
<sequence>MRHIFGIKHTYCVENAREVPSLAAPAGFTGAACKTVLFEYRFAYAFFCSKMCAADEMGTQLSLYAAKGRLKHNVQTAFFYAKPFIYFLTKK</sequence>
<proteinExistence type="predicted"/>
<keyword evidence="2" id="KW-1185">Reference proteome</keyword>
<protein>
    <submittedName>
        <fullName evidence="1">Uncharacterized protein</fullName>
    </submittedName>
</protein>
<evidence type="ECO:0000313" key="1">
    <source>
        <dbReference type="EMBL" id="PSJ80226.1"/>
    </source>
</evidence>
<name>A0A2P7TZR9_9NEIS</name>
<comment type="caution">
    <text evidence="1">The sequence shown here is derived from an EMBL/GenBank/DDBJ whole genome shotgun (WGS) entry which is preliminary data.</text>
</comment>
<dbReference type="AlphaFoldDB" id="A0A2P7TZR9"/>
<accession>A0A2P7TZR9</accession>